<dbReference type="SUPFAM" id="SSF52799">
    <property type="entry name" value="(Phosphotyrosine protein) phosphatases II"/>
    <property type="match status" value="1"/>
</dbReference>
<evidence type="ECO:0000256" key="1">
    <source>
        <dbReference type="ARBA" id="ARBA00009580"/>
    </source>
</evidence>
<keyword evidence="4" id="KW-0904">Protein phosphatase</keyword>
<evidence type="ECO:0000313" key="7">
    <source>
        <dbReference type="Proteomes" id="UP000008144"/>
    </source>
</evidence>
<dbReference type="Proteomes" id="UP000008144">
    <property type="component" value="Unassembled WGS sequence"/>
</dbReference>
<dbReference type="PANTHER" id="PTHR19134:SF527">
    <property type="entry name" value="TYROSINE-PROTEIN PHOSPHATASE NON-RECEPTOR TYPE 7"/>
    <property type="match status" value="1"/>
</dbReference>
<accession>H2XZM4</accession>
<organism evidence="6 7">
    <name type="scientific">Ciona intestinalis</name>
    <name type="common">Transparent sea squirt</name>
    <name type="synonym">Ascidia intestinalis</name>
    <dbReference type="NCBI Taxonomy" id="7719"/>
    <lineage>
        <taxon>Eukaryota</taxon>
        <taxon>Metazoa</taxon>
        <taxon>Chordata</taxon>
        <taxon>Tunicata</taxon>
        <taxon>Ascidiacea</taxon>
        <taxon>Phlebobranchia</taxon>
        <taxon>Cionidae</taxon>
        <taxon>Ciona</taxon>
    </lineage>
</organism>
<dbReference type="Gene3D" id="3.90.190.10">
    <property type="entry name" value="Protein tyrosine phosphatase superfamily"/>
    <property type="match status" value="1"/>
</dbReference>
<reference evidence="6" key="3">
    <citation type="submission" date="2025-09" db="UniProtKB">
        <authorList>
            <consortium name="Ensembl"/>
        </authorList>
    </citation>
    <scope>IDENTIFICATION</scope>
</reference>
<dbReference type="GO" id="GO:0004725">
    <property type="term" value="F:protein tyrosine phosphatase activity"/>
    <property type="evidence" value="ECO:0007669"/>
    <property type="project" value="UniProtKB-EC"/>
</dbReference>
<sequence length="270" mass="30870">MVKEESCSMIIVFGYMNTDVECFPPKNQTKKYGTAIVKTVSEEPHPFYVIREFELQFDDTYHSAQTFEFKHIQWTAEGSVYDAMKHPKFFDFFNAVQAMSTRNACGVRASISANDDLTEASLFIAYHNLVSQLHETQSVNVYQTVADMRKTCSGMIHSQEYYMFLHQAIAEYHTLLGGNCRRENFNLFYESLCGTTNVAENTTGFDSQLQKLDTLRTVQSLTADTSYEVGRNTQKQKAIAKSKDNKFLTFLSSNGENIRYRGVVFEVCGY</sequence>
<dbReference type="HOGENOM" id="CLU_1032583_0_0_1"/>
<dbReference type="AlphaFoldDB" id="H2XZM4"/>
<dbReference type="InterPro" id="IPR029021">
    <property type="entry name" value="Prot-tyrosine_phosphatase-like"/>
</dbReference>
<gene>
    <name evidence="6" type="primary">LOC100176672</name>
</gene>
<name>H2XZM4_CIOIN</name>
<dbReference type="Pfam" id="PF00102">
    <property type="entry name" value="Y_phosphatase"/>
    <property type="match status" value="1"/>
</dbReference>
<dbReference type="InParanoid" id="H2XZM4"/>
<reference evidence="6" key="2">
    <citation type="submission" date="2025-08" db="UniProtKB">
        <authorList>
            <consortium name="Ensembl"/>
        </authorList>
    </citation>
    <scope>IDENTIFICATION</scope>
</reference>
<evidence type="ECO:0000259" key="5">
    <source>
        <dbReference type="PROSITE" id="PS50055"/>
    </source>
</evidence>
<keyword evidence="7" id="KW-1185">Reference proteome</keyword>
<proteinExistence type="inferred from homology"/>
<feature type="domain" description="Tyrosine-protein phosphatase" evidence="5">
    <location>
        <begin position="1"/>
        <end position="172"/>
    </location>
</feature>
<evidence type="ECO:0000256" key="2">
    <source>
        <dbReference type="ARBA" id="ARBA00013064"/>
    </source>
</evidence>
<dbReference type="PROSITE" id="PS50055">
    <property type="entry name" value="TYR_PHOSPHATASE_PTP"/>
    <property type="match status" value="1"/>
</dbReference>
<dbReference type="InterPro" id="IPR000242">
    <property type="entry name" value="PTP_cat"/>
</dbReference>
<keyword evidence="3" id="KW-0378">Hydrolase</keyword>
<dbReference type="Ensembl" id="ENSCINT00000036021.1">
    <property type="protein sequence ID" value="ENSCINP00000035108.1"/>
    <property type="gene ID" value="ENSCING00000024376.1"/>
</dbReference>
<evidence type="ECO:0000256" key="4">
    <source>
        <dbReference type="ARBA" id="ARBA00022912"/>
    </source>
</evidence>
<evidence type="ECO:0000313" key="6">
    <source>
        <dbReference type="Ensembl" id="ENSCINP00000035108.1"/>
    </source>
</evidence>
<evidence type="ECO:0000256" key="3">
    <source>
        <dbReference type="ARBA" id="ARBA00022801"/>
    </source>
</evidence>
<reference evidence="7" key="1">
    <citation type="journal article" date="2002" name="Science">
        <title>The draft genome of Ciona intestinalis: insights into chordate and vertebrate origins.</title>
        <authorList>
            <person name="Dehal P."/>
            <person name="Satou Y."/>
            <person name="Campbell R.K."/>
            <person name="Chapman J."/>
            <person name="Degnan B."/>
            <person name="De Tomaso A."/>
            <person name="Davidson B."/>
            <person name="Di Gregorio A."/>
            <person name="Gelpke M."/>
            <person name="Goodstein D.M."/>
            <person name="Harafuji N."/>
            <person name="Hastings K.E."/>
            <person name="Ho I."/>
            <person name="Hotta K."/>
            <person name="Huang W."/>
            <person name="Kawashima T."/>
            <person name="Lemaire P."/>
            <person name="Martinez D."/>
            <person name="Meinertzhagen I.A."/>
            <person name="Necula S."/>
            <person name="Nonaka M."/>
            <person name="Putnam N."/>
            <person name="Rash S."/>
            <person name="Saiga H."/>
            <person name="Satake M."/>
            <person name="Terry A."/>
            <person name="Yamada L."/>
            <person name="Wang H.G."/>
            <person name="Awazu S."/>
            <person name="Azumi K."/>
            <person name="Boore J."/>
            <person name="Branno M."/>
            <person name="Chin-Bow S."/>
            <person name="DeSantis R."/>
            <person name="Doyle S."/>
            <person name="Francino P."/>
            <person name="Keys D.N."/>
            <person name="Haga S."/>
            <person name="Hayashi H."/>
            <person name="Hino K."/>
            <person name="Imai K.S."/>
            <person name="Inaba K."/>
            <person name="Kano S."/>
            <person name="Kobayashi K."/>
            <person name="Kobayashi M."/>
            <person name="Lee B.I."/>
            <person name="Makabe K.W."/>
            <person name="Manohar C."/>
            <person name="Matassi G."/>
            <person name="Medina M."/>
            <person name="Mochizuki Y."/>
            <person name="Mount S."/>
            <person name="Morishita T."/>
            <person name="Miura S."/>
            <person name="Nakayama A."/>
            <person name="Nishizaka S."/>
            <person name="Nomoto H."/>
            <person name="Ohta F."/>
            <person name="Oishi K."/>
            <person name="Rigoutsos I."/>
            <person name="Sano M."/>
            <person name="Sasaki A."/>
            <person name="Sasakura Y."/>
            <person name="Shoguchi E."/>
            <person name="Shin-i T."/>
            <person name="Spagnuolo A."/>
            <person name="Stainier D."/>
            <person name="Suzuki M.M."/>
            <person name="Tassy O."/>
            <person name="Takatori N."/>
            <person name="Tokuoka M."/>
            <person name="Yagi K."/>
            <person name="Yoshizaki F."/>
            <person name="Wada S."/>
            <person name="Zhang C."/>
            <person name="Hyatt P.D."/>
            <person name="Larimer F."/>
            <person name="Detter C."/>
            <person name="Doggett N."/>
            <person name="Glavina T."/>
            <person name="Hawkins T."/>
            <person name="Richardson P."/>
            <person name="Lucas S."/>
            <person name="Kohara Y."/>
            <person name="Levine M."/>
            <person name="Satoh N."/>
            <person name="Rokhsar D.S."/>
        </authorList>
    </citation>
    <scope>NUCLEOTIDE SEQUENCE [LARGE SCALE GENOMIC DNA]</scope>
</reference>
<dbReference type="EC" id="3.1.3.48" evidence="2"/>
<dbReference type="InterPro" id="IPR050348">
    <property type="entry name" value="Protein-Tyr_Phosphatase"/>
</dbReference>
<dbReference type="PANTHER" id="PTHR19134">
    <property type="entry name" value="RECEPTOR-TYPE TYROSINE-PROTEIN PHOSPHATASE"/>
    <property type="match status" value="1"/>
</dbReference>
<comment type="similarity">
    <text evidence="1">Belongs to the protein-tyrosine phosphatase family.</text>
</comment>
<protein>
    <recommendedName>
        <fullName evidence="2">protein-tyrosine-phosphatase</fullName>
        <ecNumber evidence="2">3.1.3.48</ecNumber>
    </recommendedName>
</protein>